<feature type="compositionally biased region" description="Basic and acidic residues" evidence="1">
    <location>
        <begin position="301"/>
        <end position="316"/>
    </location>
</feature>
<dbReference type="Proteomes" id="UP000481861">
    <property type="component" value="Unassembled WGS sequence"/>
</dbReference>
<organism evidence="2 3">
    <name type="scientific">Massariosphaeria phaeospora</name>
    <dbReference type="NCBI Taxonomy" id="100035"/>
    <lineage>
        <taxon>Eukaryota</taxon>
        <taxon>Fungi</taxon>
        <taxon>Dikarya</taxon>
        <taxon>Ascomycota</taxon>
        <taxon>Pezizomycotina</taxon>
        <taxon>Dothideomycetes</taxon>
        <taxon>Pleosporomycetidae</taxon>
        <taxon>Pleosporales</taxon>
        <taxon>Pleosporales incertae sedis</taxon>
        <taxon>Massariosphaeria</taxon>
    </lineage>
</organism>
<feature type="compositionally biased region" description="Polar residues" evidence="1">
    <location>
        <begin position="82"/>
        <end position="93"/>
    </location>
</feature>
<protein>
    <submittedName>
        <fullName evidence="2">Uncharacterized protein</fullName>
    </submittedName>
</protein>
<gene>
    <name evidence="2" type="ORF">BDV95DRAFT_78929</name>
</gene>
<evidence type="ECO:0000256" key="1">
    <source>
        <dbReference type="SAM" id="MobiDB-lite"/>
    </source>
</evidence>
<feature type="compositionally biased region" description="Polar residues" evidence="1">
    <location>
        <begin position="1"/>
        <end position="10"/>
    </location>
</feature>
<dbReference type="AlphaFoldDB" id="A0A7C8MAA4"/>
<feature type="compositionally biased region" description="Low complexity" evidence="1">
    <location>
        <begin position="97"/>
        <end position="110"/>
    </location>
</feature>
<dbReference type="OrthoDB" id="4755622at2759"/>
<feature type="compositionally biased region" description="Acidic residues" evidence="1">
    <location>
        <begin position="273"/>
        <end position="282"/>
    </location>
</feature>
<reference evidence="2 3" key="1">
    <citation type="submission" date="2020-01" db="EMBL/GenBank/DDBJ databases">
        <authorList>
            <consortium name="DOE Joint Genome Institute"/>
            <person name="Haridas S."/>
            <person name="Albert R."/>
            <person name="Binder M."/>
            <person name="Bloem J."/>
            <person name="Labutti K."/>
            <person name="Salamov A."/>
            <person name="Andreopoulos B."/>
            <person name="Baker S.E."/>
            <person name="Barry K."/>
            <person name="Bills G."/>
            <person name="Bluhm B.H."/>
            <person name="Cannon C."/>
            <person name="Castanera R."/>
            <person name="Culley D.E."/>
            <person name="Daum C."/>
            <person name="Ezra D."/>
            <person name="Gonzalez J.B."/>
            <person name="Henrissat B."/>
            <person name="Kuo A."/>
            <person name="Liang C."/>
            <person name="Lipzen A."/>
            <person name="Lutzoni F."/>
            <person name="Magnuson J."/>
            <person name="Mondo S."/>
            <person name="Nolan M."/>
            <person name="Ohm R."/>
            <person name="Pangilinan J."/>
            <person name="Park H.-J.H."/>
            <person name="Ramirez L."/>
            <person name="Alfaro M."/>
            <person name="Sun H."/>
            <person name="Tritt A."/>
            <person name="Yoshinaga Y."/>
            <person name="Zwiers L.-H.L."/>
            <person name="Turgeon B.G."/>
            <person name="Goodwin S.B."/>
            <person name="Spatafora J.W."/>
            <person name="Crous P.W."/>
            <person name="Grigoriev I.V."/>
        </authorList>
    </citation>
    <scope>NUCLEOTIDE SEQUENCE [LARGE SCALE GENOMIC DNA]</scope>
    <source>
        <strain evidence="2 3">CBS 611.86</strain>
    </source>
</reference>
<feature type="region of interest" description="Disordered" evidence="1">
    <location>
        <begin position="206"/>
        <end position="337"/>
    </location>
</feature>
<dbReference type="EMBL" id="JAADJZ010000014">
    <property type="protein sequence ID" value="KAF2870323.1"/>
    <property type="molecule type" value="Genomic_DNA"/>
</dbReference>
<name>A0A7C8MAA4_9PLEO</name>
<feature type="compositionally biased region" description="Basic and acidic residues" evidence="1">
    <location>
        <begin position="251"/>
        <end position="272"/>
    </location>
</feature>
<sequence length="428" mass="45683">MSSANPSSTPKAVAMPSANPPPAPKPVTTPSASVPAASKPVITPSASLPAAPKSVPSANLPAAPKPVAMPSANPPAAHKPITTPSANPSSSPKMTMPSADPSSPKAIAAPPSTPRSHRARATPRTPGSGRSLVPAMVCSTDPAKYAIIKIHTAKCSQCDLRNKIDMRRCPGCTWQICTPCFDEHIAKGKTFDHGQKSPVLTTPVRRRTLANHVGPITPRSTPAKGQEVDAKPKYEPMSPEVAIKQETPKTGSEKKRARDRNVKPTKSFRELSEEYSDDENFEPESSLSPTLKPSRKRRKVSAPDDKSKTPTKRVAERYATASSPLASKDGRNSRDIPAAEAIASSTDELGGVNIGRGVYLEPLLGRQRPAMTDPIIRIPDSVKRNFAPRLTVEQIEKRIQDKVRSKLPKHAGLPACVEASYAHRASGL</sequence>
<keyword evidence="3" id="KW-1185">Reference proteome</keyword>
<evidence type="ECO:0000313" key="3">
    <source>
        <dbReference type="Proteomes" id="UP000481861"/>
    </source>
</evidence>
<feature type="compositionally biased region" description="Pro residues" evidence="1">
    <location>
        <begin position="18"/>
        <end position="27"/>
    </location>
</feature>
<comment type="caution">
    <text evidence="2">The sequence shown here is derived from an EMBL/GenBank/DDBJ whole genome shotgun (WGS) entry which is preliminary data.</text>
</comment>
<accession>A0A7C8MAA4</accession>
<proteinExistence type="predicted"/>
<feature type="region of interest" description="Disordered" evidence="1">
    <location>
        <begin position="1"/>
        <end position="133"/>
    </location>
</feature>
<evidence type="ECO:0000313" key="2">
    <source>
        <dbReference type="EMBL" id="KAF2870323.1"/>
    </source>
</evidence>